<proteinExistence type="inferred from homology"/>
<dbReference type="InterPro" id="IPR058792">
    <property type="entry name" value="Beta-barrel_RND_2"/>
</dbReference>
<protein>
    <submittedName>
        <fullName evidence="4">Efflux transporter periplasmic adaptor subunit</fullName>
    </submittedName>
</protein>
<evidence type="ECO:0000313" key="5">
    <source>
        <dbReference type="Proteomes" id="UP000194841"/>
    </source>
</evidence>
<dbReference type="NCBIfam" id="TIGR01730">
    <property type="entry name" value="RND_mfp"/>
    <property type="match status" value="1"/>
</dbReference>
<dbReference type="Proteomes" id="UP000194841">
    <property type="component" value="Unassembled WGS sequence"/>
</dbReference>
<dbReference type="AlphaFoldDB" id="A0A244CU74"/>
<dbReference type="Pfam" id="PF25973">
    <property type="entry name" value="BSH_CzcB"/>
    <property type="match status" value="1"/>
</dbReference>
<accession>A0A244CU74</accession>
<keyword evidence="5" id="KW-1185">Reference proteome</keyword>
<organism evidence="4 5">
    <name type="scientific">Pseudoalteromonas ulvae</name>
    <dbReference type="NCBI Taxonomy" id="107327"/>
    <lineage>
        <taxon>Bacteria</taxon>
        <taxon>Pseudomonadati</taxon>
        <taxon>Pseudomonadota</taxon>
        <taxon>Gammaproteobacteria</taxon>
        <taxon>Alteromonadales</taxon>
        <taxon>Pseudoalteromonadaceae</taxon>
        <taxon>Pseudoalteromonas</taxon>
    </lineage>
</organism>
<dbReference type="InterPro" id="IPR058647">
    <property type="entry name" value="BSH_CzcB-like"/>
</dbReference>
<feature type="domain" description="CzcB-like barrel-sandwich hybrid" evidence="3">
    <location>
        <begin position="78"/>
        <end position="205"/>
    </location>
</feature>
<sequence>MFTPQRIKMLLDQKPYLISFVICLAVIIWMMAGPSNAESKIEPSNNEAHKANVKVERLFAESVYKSLSLYGRSEPDKVARVSSYEAGQVERIFVDEGTFVEKGTVVMSLEKGDLSQQLASAQALIKQREFEYQGAVKLQKKGLQDQVQLAQAETLLAQAKATYASLALSDKRTQIIAPFDGVINTRLVQEGDYVGRGDAVFELADLDPLVIRADVTQSEVAGLRLKQPVMATILNQSSYQGEIRYIASVADSRTNTFRIEAAFANPNMAFRAGFSAQLDINAEAVRAIKLSPAFMALDPEGNIGVKSIDADNRVVFNPMNIVKSTTEGVWMTGLGEQANVITLGQGFVRIGDVVNPIFAQAEE</sequence>
<dbReference type="EMBL" id="MWPV01000001">
    <property type="protein sequence ID" value="OUL59148.1"/>
    <property type="molecule type" value="Genomic_DNA"/>
</dbReference>
<dbReference type="Gene3D" id="2.40.50.100">
    <property type="match status" value="1"/>
</dbReference>
<evidence type="ECO:0000259" key="3">
    <source>
        <dbReference type="Pfam" id="PF25973"/>
    </source>
</evidence>
<feature type="domain" description="CusB-like beta-barrel" evidence="2">
    <location>
        <begin position="211"/>
        <end position="283"/>
    </location>
</feature>
<dbReference type="Pfam" id="PF25954">
    <property type="entry name" value="Beta-barrel_RND_2"/>
    <property type="match status" value="1"/>
</dbReference>
<dbReference type="InterPro" id="IPR006143">
    <property type="entry name" value="RND_pump_MFP"/>
</dbReference>
<dbReference type="PANTHER" id="PTHR30469:SF29">
    <property type="entry name" value="BLR2860 PROTEIN"/>
    <property type="match status" value="1"/>
</dbReference>
<dbReference type="PANTHER" id="PTHR30469">
    <property type="entry name" value="MULTIDRUG RESISTANCE PROTEIN MDTA"/>
    <property type="match status" value="1"/>
</dbReference>
<dbReference type="GO" id="GO:0015562">
    <property type="term" value="F:efflux transmembrane transporter activity"/>
    <property type="evidence" value="ECO:0007669"/>
    <property type="project" value="TreeGrafter"/>
</dbReference>
<evidence type="ECO:0000259" key="2">
    <source>
        <dbReference type="Pfam" id="PF25954"/>
    </source>
</evidence>
<gene>
    <name evidence="4" type="ORF">B1199_02395</name>
</gene>
<reference evidence="4 5" key="1">
    <citation type="submission" date="2017-02" db="EMBL/GenBank/DDBJ databases">
        <title>Pseudoalteromonas ulvae TC14 Genome.</title>
        <authorList>
            <person name="Molmeret M."/>
        </authorList>
    </citation>
    <scope>NUCLEOTIDE SEQUENCE [LARGE SCALE GENOMIC DNA]</scope>
    <source>
        <strain evidence="4">TC14</strain>
    </source>
</reference>
<name>A0A244CU74_PSEDV</name>
<dbReference type="RefSeq" id="WP_086742542.1">
    <property type="nucleotide sequence ID" value="NZ_MWPV01000001.1"/>
</dbReference>
<evidence type="ECO:0000313" key="4">
    <source>
        <dbReference type="EMBL" id="OUL59148.1"/>
    </source>
</evidence>
<dbReference type="GO" id="GO:1990281">
    <property type="term" value="C:efflux pump complex"/>
    <property type="evidence" value="ECO:0007669"/>
    <property type="project" value="TreeGrafter"/>
</dbReference>
<comment type="caution">
    <text evidence="4">The sequence shown here is derived from an EMBL/GenBank/DDBJ whole genome shotgun (WGS) entry which is preliminary data.</text>
</comment>
<evidence type="ECO:0000256" key="1">
    <source>
        <dbReference type="ARBA" id="ARBA00009477"/>
    </source>
</evidence>
<dbReference type="SUPFAM" id="SSF111369">
    <property type="entry name" value="HlyD-like secretion proteins"/>
    <property type="match status" value="1"/>
</dbReference>
<comment type="similarity">
    <text evidence="1">Belongs to the membrane fusion protein (MFP) (TC 8.A.1) family.</text>
</comment>
<dbReference type="OrthoDB" id="9806939at2"/>
<dbReference type="Gene3D" id="2.40.30.170">
    <property type="match status" value="1"/>
</dbReference>